<dbReference type="Pfam" id="PF07721">
    <property type="entry name" value="TPR_4"/>
    <property type="match status" value="2"/>
</dbReference>
<gene>
    <name evidence="1" type="ORF">GCM10010170_024590</name>
</gene>
<evidence type="ECO:0008006" key="3">
    <source>
        <dbReference type="Google" id="ProtNLM"/>
    </source>
</evidence>
<dbReference type="InterPro" id="IPR011990">
    <property type="entry name" value="TPR-like_helical_dom_sf"/>
</dbReference>
<evidence type="ECO:0000313" key="2">
    <source>
        <dbReference type="Proteomes" id="UP001501444"/>
    </source>
</evidence>
<reference evidence="2" key="1">
    <citation type="journal article" date="2019" name="Int. J. Syst. Evol. Microbiol.">
        <title>The Global Catalogue of Microorganisms (GCM) 10K type strain sequencing project: providing services to taxonomists for standard genome sequencing and annotation.</title>
        <authorList>
            <consortium name="The Broad Institute Genomics Platform"/>
            <consortium name="The Broad Institute Genome Sequencing Center for Infectious Disease"/>
            <person name="Wu L."/>
            <person name="Ma J."/>
        </authorList>
    </citation>
    <scope>NUCLEOTIDE SEQUENCE [LARGE SCALE GENOMIC DNA]</scope>
    <source>
        <strain evidence="2">JCM 3272</strain>
    </source>
</reference>
<comment type="caution">
    <text evidence="1">The sequence shown here is derived from an EMBL/GenBank/DDBJ whole genome shotgun (WGS) entry which is preliminary data.</text>
</comment>
<proteinExistence type="predicted"/>
<accession>A0ABP5SY50</accession>
<dbReference type="InterPro" id="IPR011717">
    <property type="entry name" value="TPR-4"/>
</dbReference>
<dbReference type="Pfam" id="PF14559">
    <property type="entry name" value="TPR_19"/>
    <property type="match status" value="1"/>
</dbReference>
<protein>
    <recommendedName>
        <fullName evidence="3">HEAT repeat domain-containing protein</fullName>
    </recommendedName>
</protein>
<dbReference type="RefSeq" id="WP_344612453.1">
    <property type="nucleotide sequence ID" value="NZ_BAAARV010000021.1"/>
</dbReference>
<dbReference type="Proteomes" id="UP001501444">
    <property type="component" value="Unassembled WGS sequence"/>
</dbReference>
<dbReference type="EMBL" id="BAAARV010000021">
    <property type="protein sequence ID" value="GAA2341261.1"/>
    <property type="molecule type" value="Genomic_DNA"/>
</dbReference>
<sequence>MDTAEPDGRYRSVEDGLPREVVEALAEHGHLDLLRREADDGDYECADMLGRLLRARGEPPAAALALLRPFVNTSWAARATDHIAEILAEEGDVVAAMAMLRPFADEGQREAVQRLGMLLVGQGRDEDLLAMLRQGLADNLYPIDVVVELTRGLGRDEAVIDLLRSRIDAGRRGLESLLASVLERDGRVEEAVTVLSASLRGRSYNIEDAEQLADLLARHDPAALVDFAAGDGRNGRKFATHRLARLCEEQGRIDDAVAVLAPLAARLRRKEEHGLVHYAVASWLGPVSADALGRNEAWLLADLLARHGRVEEAITVLRPAASADPALVRPLCLLLIGQGRPDEARAVVAEVVAEGRPDPVKLRLEWIEALVACGRHEQAIAELRTDPEAGSGYAHERLAALLACFGSPDEAIAMLGPATEGWDRVLLAKALIRAGRPQDAIATMRAEPTTEWV</sequence>
<dbReference type="Gene3D" id="1.25.40.10">
    <property type="entry name" value="Tetratricopeptide repeat domain"/>
    <property type="match status" value="1"/>
</dbReference>
<evidence type="ECO:0000313" key="1">
    <source>
        <dbReference type="EMBL" id="GAA2341261.1"/>
    </source>
</evidence>
<name>A0ABP5SY50_9ACTN</name>
<dbReference type="SUPFAM" id="SSF48452">
    <property type="entry name" value="TPR-like"/>
    <property type="match status" value="1"/>
</dbReference>
<keyword evidence="2" id="KW-1185">Reference proteome</keyword>
<organism evidence="1 2">
    <name type="scientific">Dactylosporangium salmoneum</name>
    <dbReference type="NCBI Taxonomy" id="53361"/>
    <lineage>
        <taxon>Bacteria</taxon>
        <taxon>Bacillati</taxon>
        <taxon>Actinomycetota</taxon>
        <taxon>Actinomycetes</taxon>
        <taxon>Micromonosporales</taxon>
        <taxon>Micromonosporaceae</taxon>
        <taxon>Dactylosporangium</taxon>
    </lineage>
</organism>